<evidence type="ECO:0000259" key="17">
    <source>
        <dbReference type="Pfam" id="PF07522"/>
    </source>
</evidence>
<evidence type="ECO:0000313" key="19">
    <source>
        <dbReference type="Proteomes" id="UP001066276"/>
    </source>
</evidence>
<evidence type="ECO:0000256" key="6">
    <source>
        <dbReference type="ARBA" id="ARBA00022454"/>
    </source>
</evidence>
<keyword evidence="19" id="KW-1185">Reference proteome</keyword>
<dbReference type="Gene3D" id="3.40.50.12650">
    <property type="match status" value="1"/>
</dbReference>
<dbReference type="PANTHER" id="PTHR23240">
    <property type="entry name" value="DNA CROSS-LINK REPAIR PROTEIN PSO2/SNM1-RELATED"/>
    <property type="match status" value="1"/>
</dbReference>
<evidence type="ECO:0000256" key="13">
    <source>
        <dbReference type="ARBA" id="ARBA00023242"/>
    </source>
</evidence>
<proteinExistence type="inferred from homology"/>
<dbReference type="AlphaFoldDB" id="A0AAV7QHY4"/>
<dbReference type="InterPro" id="IPR011084">
    <property type="entry name" value="DRMBL"/>
</dbReference>
<evidence type="ECO:0000313" key="18">
    <source>
        <dbReference type="EMBL" id="KAJ1138745.1"/>
    </source>
</evidence>
<dbReference type="Gene3D" id="3.60.15.10">
    <property type="entry name" value="Ribonuclease Z/Hydroxyacylglutathione hydrolase-like"/>
    <property type="match status" value="1"/>
</dbReference>
<keyword evidence="13" id="KW-0539">Nucleus</keyword>
<dbReference type="GO" id="GO:0035312">
    <property type="term" value="F:5'-3' DNA exonuclease activity"/>
    <property type="evidence" value="ECO:0007669"/>
    <property type="project" value="TreeGrafter"/>
</dbReference>
<protein>
    <recommendedName>
        <fullName evidence="14">5' exonuclease Apollo</fullName>
        <ecNumber evidence="5">3.5.2.6</ecNumber>
    </recommendedName>
    <alternativeName>
        <fullName evidence="15">DNA cross-link repair 1B protein</fullName>
    </alternativeName>
    <alternativeName>
        <fullName evidence="16">SNM1 homolog B</fullName>
    </alternativeName>
</protein>
<dbReference type="Pfam" id="PF07522">
    <property type="entry name" value="DRMBL"/>
    <property type="match status" value="1"/>
</dbReference>
<keyword evidence="8" id="KW-0227">DNA damage</keyword>
<keyword evidence="7" id="KW-0540">Nuclease</keyword>
<sequence>MHSDHTAGLTSVWKHPIYCSEVTGRILHHKLEVNKNLIRPLELNVGHKINLDERGVVTMTVTLIDANHCPGSVMFLFEGYFGTILYTGDFRYSPQIFQEPPLNHRKTIDVLYLDNTNCNPNQILPSRQQATEQIKNIISSHPMHDVVIGLYTIGKEALMVELALEFKTWIVVSPDRLELLKLLELEDVFTLEKGAGRIRVVQHSDVNYANMKHLNRIRPTIAVLPTSRPEMKWHKENNVYVIPYSDHSSYQELSEFVDILRPFSIEYLVKNELCEGYFGDYVNPLNKPLLKVNIPIMVHRFMNSSVWCEPYSSRKAAQHPTVRSFHHIPKGFVFENPEENTQNMEDFCKKEQHFCVNSHLRLTRMSPKRPKPFHKKKKECVKKGYSIIPKCNHHTMKWYMKAIY</sequence>
<evidence type="ECO:0000256" key="8">
    <source>
        <dbReference type="ARBA" id="ARBA00022763"/>
    </source>
</evidence>
<dbReference type="SUPFAM" id="SSF56281">
    <property type="entry name" value="Metallo-hydrolase/oxidoreductase"/>
    <property type="match status" value="1"/>
</dbReference>
<comment type="caution">
    <text evidence="18">The sequence shown here is derived from an EMBL/GenBank/DDBJ whole genome shotgun (WGS) entry which is preliminary data.</text>
</comment>
<dbReference type="GO" id="GO:0003684">
    <property type="term" value="F:damaged DNA binding"/>
    <property type="evidence" value="ECO:0007669"/>
    <property type="project" value="TreeGrafter"/>
</dbReference>
<dbReference type="GO" id="GO:0036297">
    <property type="term" value="P:interstrand cross-link repair"/>
    <property type="evidence" value="ECO:0007669"/>
    <property type="project" value="TreeGrafter"/>
</dbReference>
<keyword evidence="6" id="KW-0158">Chromosome</keyword>
<dbReference type="GO" id="GO:0000723">
    <property type="term" value="P:telomere maintenance"/>
    <property type="evidence" value="ECO:0007669"/>
    <property type="project" value="TreeGrafter"/>
</dbReference>
<organism evidence="18 19">
    <name type="scientific">Pleurodeles waltl</name>
    <name type="common">Iberian ribbed newt</name>
    <dbReference type="NCBI Taxonomy" id="8319"/>
    <lineage>
        <taxon>Eukaryota</taxon>
        <taxon>Metazoa</taxon>
        <taxon>Chordata</taxon>
        <taxon>Craniata</taxon>
        <taxon>Vertebrata</taxon>
        <taxon>Euteleostomi</taxon>
        <taxon>Amphibia</taxon>
        <taxon>Batrachia</taxon>
        <taxon>Caudata</taxon>
        <taxon>Salamandroidea</taxon>
        <taxon>Salamandridae</taxon>
        <taxon>Pleurodelinae</taxon>
        <taxon>Pleurodeles</taxon>
    </lineage>
</organism>
<comment type="catalytic activity">
    <reaction evidence="1">
        <text>a beta-lactam + H2O = a substituted beta-amino acid</text>
        <dbReference type="Rhea" id="RHEA:20401"/>
        <dbReference type="ChEBI" id="CHEBI:15377"/>
        <dbReference type="ChEBI" id="CHEBI:35627"/>
        <dbReference type="ChEBI" id="CHEBI:140347"/>
        <dbReference type="EC" id="3.5.2.6"/>
    </reaction>
</comment>
<keyword evidence="11" id="KW-0779">Telomere</keyword>
<keyword evidence="9" id="KW-0378">Hydrolase</keyword>
<dbReference type="PANTHER" id="PTHR23240:SF26">
    <property type="entry name" value="5' EXONUCLEASE APOLLO"/>
    <property type="match status" value="1"/>
</dbReference>
<dbReference type="EC" id="3.5.2.6" evidence="5"/>
<evidence type="ECO:0000256" key="2">
    <source>
        <dbReference type="ARBA" id="ARBA00004123"/>
    </source>
</evidence>
<dbReference type="GO" id="GO:0005634">
    <property type="term" value="C:nucleus"/>
    <property type="evidence" value="ECO:0007669"/>
    <property type="project" value="UniProtKB-SubCell"/>
</dbReference>
<evidence type="ECO:0000256" key="11">
    <source>
        <dbReference type="ARBA" id="ARBA00022895"/>
    </source>
</evidence>
<dbReference type="InterPro" id="IPR036866">
    <property type="entry name" value="RibonucZ/Hydroxyglut_hydro"/>
</dbReference>
<evidence type="ECO:0000256" key="14">
    <source>
        <dbReference type="ARBA" id="ARBA00039555"/>
    </source>
</evidence>
<dbReference type="GO" id="GO:0000781">
    <property type="term" value="C:chromosome, telomeric region"/>
    <property type="evidence" value="ECO:0007669"/>
    <property type="project" value="UniProtKB-SubCell"/>
</dbReference>
<feature type="domain" description="DNA repair metallo-beta-lactamase" evidence="17">
    <location>
        <begin position="233"/>
        <end position="265"/>
    </location>
</feature>
<evidence type="ECO:0000256" key="10">
    <source>
        <dbReference type="ARBA" id="ARBA00022839"/>
    </source>
</evidence>
<comment type="similarity">
    <text evidence="4">Belongs to the DNA repair metallo-beta-lactamase (DRMBL) family.</text>
</comment>
<evidence type="ECO:0000256" key="9">
    <source>
        <dbReference type="ARBA" id="ARBA00022801"/>
    </source>
</evidence>
<keyword evidence="10" id="KW-0269">Exonuclease</keyword>
<dbReference type="FunFam" id="3.40.50.12650:FF:000003">
    <property type="entry name" value="DNA cross-link repair 1B"/>
    <property type="match status" value="1"/>
</dbReference>
<keyword evidence="12" id="KW-0234">DNA repair</keyword>
<gene>
    <name evidence="18" type="ORF">NDU88_005126</name>
</gene>
<evidence type="ECO:0000256" key="4">
    <source>
        <dbReference type="ARBA" id="ARBA00010304"/>
    </source>
</evidence>
<evidence type="ECO:0000256" key="12">
    <source>
        <dbReference type="ARBA" id="ARBA00023204"/>
    </source>
</evidence>
<dbReference type="Proteomes" id="UP001066276">
    <property type="component" value="Chromosome 6"/>
</dbReference>
<dbReference type="GO" id="GO:0008800">
    <property type="term" value="F:beta-lactamase activity"/>
    <property type="evidence" value="ECO:0007669"/>
    <property type="project" value="UniProtKB-EC"/>
</dbReference>
<evidence type="ECO:0000256" key="1">
    <source>
        <dbReference type="ARBA" id="ARBA00001526"/>
    </source>
</evidence>
<evidence type="ECO:0000256" key="5">
    <source>
        <dbReference type="ARBA" id="ARBA00012865"/>
    </source>
</evidence>
<evidence type="ECO:0000256" key="16">
    <source>
        <dbReference type="ARBA" id="ARBA00042738"/>
    </source>
</evidence>
<comment type="subcellular location">
    <subcellularLocation>
        <location evidence="3">Chromosome</location>
        <location evidence="3">Telomere</location>
    </subcellularLocation>
    <subcellularLocation>
        <location evidence="2">Nucleus</location>
    </subcellularLocation>
</comment>
<reference evidence="18" key="1">
    <citation type="journal article" date="2022" name="bioRxiv">
        <title>Sequencing and chromosome-scale assembly of the giantPleurodeles waltlgenome.</title>
        <authorList>
            <person name="Brown T."/>
            <person name="Elewa A."/>
            <person name="Iarovenko S."/>
            <person name="Subramanian E."/>
            <person name="Araus A.J."/>
            <person name="Petzold A."/>
            <person name="Susuki M."/>
            <person name="Suzuki K.-i.T."/>
            <person name="Hayashi T."/>
            <person name="Toyoda A."/>
            <person name="Oliveira C."/>
            <person name="Osipova E."/>
            <person name="Leigh N.D."/>
            <person name="Simon A."/>
            <person name="Yun M.H."/>
        </authorList>
    </citation>
    <scope>NUCLEOTIDE SEQUENCE</scope>
    <source>
        <strain evidence="18">20211129_DDA</strain>
        <tissue evidence="18">Liver</tissue>
    </source>
</reference>
<accession>A0AAV7QHY4</accession>
<evidence type="ECO:0000256" key="3">
    <source>
        <dbReference type="ARBA" id="ARBA00004574"/>
    </source>
</evidence>
<dbReference type="EMBL" id="JANPWB010000010">
    <property type="protein sequence ID" value="KAJ1138745.1"/>
    <property type="molecule type" value="Genomic_DNA"/>
</dbReference>
<evidence type="ECO:0000256" key="15">
    <source>
        <dbReference type="ARBA" id="ARBA00041693"/>
    </source>
</evidence>
<evidence type="ECO:0000256" key="7">
    <source>
        <dbReference type="ARBA" id="ARBA00022722"/>
    </source>
</evidence>
<name>A0AAV7QHY4_PLEWA</name>
<dbReference type="GO" id="GO:0006303">
    <property type="term" value="P:double-strand break repair via nonhomologous end joining"/>
    <property type="evidence" value="ECO:0007669"/>
    <property type="project" value="TreeGrafter"/>
</dbReference>